<comment type="similarity">
    <text evidence="4">Belongs to the GST superfamily. Sigma family.</text>
</comment>
<dbReference type="InterPro" id="IPR004045">
    <property type="entry name" value="Glutathione_S-Trfase_N"/>
</dbReference>
<dbReference type="Pfam" id="PF14497">
    <property type="entry name" value="GST_C_3"/>
    <property type="match status" value="1"/>
</dbReference>
<organism evidence="8 9">
    <name type="scientific">Agrilus planipennis</name>
    <name type="common">Emerald ash borer</name>
    <name type="synonym">Agrilus marcopoli</name>
    <dbReference type="NCBI Taxonomy" id="224129"/>
    <lineage>
        <taxon>Eukaryota</taxon>
        <taxon>Metazoa</taxon>
        <taxon>Ecdysozoa</taxon>
        <taxon>Arthropoda</taxon>
        <taxon>Hexapoda</taxon>
        <taxon>Insecta</taxon>
        <taxon>Pterygota</taxon>
        <taxon>Neoptera</taxon>
        <taxon>Endopterygota</taxon>
        <taxon>Coleoptera</taxon>
        <taxon>Polyphaga</taxon>
        <taxon>Elateriformia</taxon>
        <taxon>Buprestoidea</taxon>
        <taxon>Buprestidae</taxon>
        <taxon>Agrilinae</taxon>
        <taxon>Agrilus</taxon>
    </lineage>
</organism>
<dbReference type="STRING" id="224129.A0A1W4XUP6"/>
<dbReference type="InterPro" id="IPR010987">
    <property type="entry name" value="Glutathione-S-Trfase_C-like"/>
</dbReference>
<comment type="catalytic activity">
    <reaction evidence="5">
        <text>RX + glutathione = an S-substituted glutathione + a halide anion + H(+)</text>
        <dbReference type="Rhea" id="RHEA:16437"/>
        <dbReference type="ChEBI" id="CHEBI:15378"/>
        <dbReference type="ChEBI" id="CHEBI:16042"/>
        <dbReference type="ChEBI" id="CHEBI:17792"/>
        <dbReference type="ChEBI" id="CHEBI:57925"/>
        <dbReference type="ChEBI" id="CHEBI:90779"/>
        <dbReference type="EC" id="2.5.1.18"/>
    </reaction>
</comment>
<feature type="domain" description="GST C-terminal" evidence="7">
    <location>
        <begin position="82"/>
        <end position="204"/>
    </location>
</feature>
<dbReference type="InParanoid" id="A0A1W4XUP6"/>
<comment type="subunit">
    <text evidence="1">Homodimer.</text>
</comment>
<evidence type="ECO:0000256" key="2">
    <source>
        <dbReference type="ARBA" id="ARBA00012452"/>
    </source>
</evidence>
<dbReference type="EC" id="2.5.1.18" evidence="2"/>
<dbReference type="RefSeq" id="XP_018336155.1">
    <property type="nucleotide sequence ID" value="XM_018480653.2"/>
</dbReference>
<dbReference type="AlphaFoldDB" id="A0A1W4XUP6"/>
<dbReference type="InterPro" id="IPR036282">
    <property type="entry name" value="Glutathione-S-Trfase_C_sf"/>
</dbReference>
<dbReference type="GeneID" id="108744747"/>
<dbReference type="GO" id="GO:0006749">
    <property type="term" value="P:glutathione metabolic process"/>
    <property type="evidence" value="ECO:0007669"/>
    <property type="project" value="TreeGrafter"/>
</dbReference>
<evidence type="ECO:0000259" key="7">
    <source>
        <dbReference type="PROSITE" id="PS50405"/>
    </source>
</evidence>
<name>A0A1W4XUP6_AGRPL</name>
<reference evidence="9" key="1">
    <citation type="submission" date="2025-08" db="UniProtKB">
        <authorList>
            <consortium name="RefSeq"/>
        </authorList>
    </citation>
    <scope>IDENTIFICATION</scope>
    <source>
        <tissue evidence="9">Entire body</tissue>
    </source>
</reference>
<dbReference type="PANTHER" id="PTHR11571:SF224">
    <property type="entry name" value="HEMATOPOIETIC PROSTAGLANDIN D SYNTHASE"/>
    <property type="match status" value="1"/>
</dbReference>
<dbReference type="OrthoDB" id="414243at2759"/>
<dbReference type="SUPFAM" id="SSF52833">
    <property type="entry name" value="Thioredoxin-like"/>
    <property type="match status" value="1"/>
</dbReference>
<evidence type="ECO:0000313" key="8">
    <source>
        <dbReference type="Proteomes" id="UP000192223"/>
    </source>
</evidence>
<dbReference type="Gene3D" id="1.20.1050.10">
    <property type="match status" value="1"/>
</dbReference>
<protein>
    <recommendedName>
        <fullName evidence="2">glutathione transferase</fullName>
        <ecNumber evidence="2">2.5.1.18</ecNumber>
    </recommendedName>
</protein>
<proteinExistence type="inferred from homology"/>
<evidence type="ECO:0000256" key="5">
    <source>
        <dbReference type="ARBA" id="ARBA00047960"/>
    </source>
</evidence>
<dbReference type="InterPro" id="IPR040079">
    <property type="entry name" value="Glutathione_S-Trfase"/>
</dbReference>
<dbReference type="SUPFAM" id="SSF47616">
    <property type="entry name" value="GST C-terminal domain-like"/>
    <property type="match status" value="1"/>
</dbReference>
<dbReference type="KEGG" id="apln:108744747"/>
<dbReference type="Pfam" id="PF02798">
    <property type="entry name" value="GST_N"/>
    <property type="match status" value="1"/>
</dbReference>
<dbReference type="GO" id="GO:0004364">
    <property type="term" value="F:glutathione transferase activity"/>
    <property type="evidence" value="ECO:0007669"/>
    <property type="project" value="UniProtKB-EC"/>
</dbReference>
<dbReference type="FunFam" id="3.40.30.10:FF:000035">
    <property type="entry name" value="hematopoietic prostaglandin D synthase"/>
    <property type="match status" value="1"/>
</dbReference>
<dbReference type="SFLD" id="SFLDG01205">
    <property type="entry name" value="AMPS.1"/>
    <property type="match status" value="1"/>
</dbReference>
<evidence type="ECO:0000313" key="9">
    <source>
        <dbReference type="RefSeq" id="XP_018336155.1"/>
    </source>
</evidence>
<feature type="domain" description="GST N-terminal" evidence="6">
    <location>
        <begin position="3"/>
        <end position="80"/>
    </location>
</feature>
<dbReference type="InterPro" id="IPR050213">
    <property type="entry name" value="GST_superfamily"/>
</dbReference>
<dbReference type="InterPro" id="IPR004046">
    <property type="entry name" value="GST_C"/>
</dbReference>
<dbReference type="PANTHER" id="PTHR11571">
    <property type="entry name" value="GLUTATHIONE S-TRANSFERASE"/>
    <property type="match status" value="1"/>
</dbReference>
<evidence type="ECO:0000256" key="1">
    <source>
        <dbReference type="ARBA" id="ARBA00011738"/>
    </source>
</evidence>
<sequence length="204" mass="23368">MAPHYKLIYFNSRGRAETIRLIFAYAGVEYEDVRIPKERWNEYKKKTPFGRLPVLEIDGKPVAETLAIARYLAKVYGLNGKNDWEDLKCDELVGALDDLKQGVGQFRREEDPVKKEELKVKLMREIIPFYLAKFEKIVSENNGHCVGSNVTWCDLLFAASLESFENVFGKTALEQYPSLKALKESVYNIPSIAAWVARRPVTDS</sequence>
<gene>
    <name evidence="9" type="primary">LOC108744747</name>
</gene>
<dbReference type="PROSITE" id="PS50405">
    <property type="entry name" value="GST_CTER"/>
    <property type="match status" value="1"/>
</dbReference>
<dbReference type="Gene3D" id="3.40.30.10">
    <property type="entry name" value="Glutaredoxin"/>
    <property type="match status" value="1"/>
</dbReference>
<dbReference type="GO" id="GO:0004602">
    <property type="term" value="F:glutathione peroxidase activity"/>
    <property type="evidence" value="ECO:0007669"/>
    <property type="project" value="UniProtKB-ARBA"/>
</dbReference>
<dbReference type="CDD" id="cd03192">
    <property type="entry name" value="GST_C_Sigma_like"/>
    <property type="match status" value="1"/>
</dbReference>
<dbReference type="PROSITE" id="PS50404">
    <property type="entry name" value="GST_NTER"/>
    <property type="match status" value="1"/>
</dbReference>
<evidence type="ECO:0000256" key="4">
    <source>
        <dbReference type="ARBA" id="ARBA00038317"/>
    </source>
</evidence>
<keyword evidence="8" id="KW-1185">Reference proteome</keyword>
<accession>A0A1W4XUP6</accession>
<dbReference type="FunFam" id="1.20.1050.10:FF:000030">
    <property type="entry name" value="Glutathione S-transferase S1"/>
    <property type="match status" value="1"/>
</dbReference>
<dbReference type="SFLD" id="SFLDS00019">
    <property type="entry name" value="Glutathione_Transferase_(cytos"/>
    <property type="match status" value="1"/>
</dbReference>
<keyword evidence="3" id="KW-0808">Transferase</keyword>
<dbReference type="InterPro" id="IPR036249">
    <property type="entry name" value="Thioredoxin-like_sf"/>
</dbReference>
<dbReference type="SFLD" id="SFLDG00363">
    <property type="entry name" value="AMPS_(cytGST):_Alpha-__Mu-__Pi"/>
    <property type="match status" value="1"/>
</dbReference>
<dbReference type="Proteomes" id="UP000192223">
    <property type="component" value="Unplaced"/>
</dbReference>
<evidence type="ECO:0000256" key="3">
    <source>
        <dbReference type="ARBA" id="ARBA00022679"/>
    </source>
</evidence>
<evidence type="ECO:0000259" key="6">
    <source>
        <dbReference type="PROSITE" id="PS50404"/>
    </source>
</evidence>
<dbReference type="CDD" id="cd03039">
    <property type="entry name" value="GST_N_Sigma_like"/>
    <property type="match status" value="1"/>
</dbReference>